<evidence type="ECO:0000256" key="4">
    <source>
        <dbReference type="ARBA" id="ARBA00022824"/>
    </source>
</evidence>
<dbReference type="AlphaFoldDB" id="A0A9P0EAG1"/>
<evidence type="ECO:0000256" key="3">
    <source>
        <dbReference type="ARBA" id="ARBA00022692"/>
    </source>
</evidence>
<evidence type="ECO:0000256" key="8">
    <source>
        <dbReference type="SAM" id="Phobius"/>
    </source>
</evidence>
<evidence type="ECO:0000256" key="6">
    <source>
        <dbReference type="ARBA" id="ARBA00023136"/>
    </source>
</evidence>
<dbReference type="GO" id="GO:0005789">
    <property type="term" value="C:endoplasmic reticulum membrane"/>
    <property type="evidence" value="ECO:0007669"/>
    <property type="project" value="UniProtKB-SubCell"/>
</dbReference>
<feature type="region of interest" description="Disordered" evidence="7">
    <location>
        <begin position="456"/>
        <end position="475"/>
    </location>
</feature>
<reference evidence="10" key="1">
    <citation type="submission" date="2022-01" db="EMBL/GenBank/DDBJ databases">
        <authorList>
            <person name="King R."/>
        </authorList>
    </citation>
    <scope>NUCLEOTIDE SEQUENCE</scope>
</reference>
<evidence type="ECO:0000256" key="7">
    <source>
        <dbReference type="SAM" id="MobiDB-lite"/>
    </source>
</evidence>
<dbReference type="GO" id="GO:0043025">
    <property type="term" value="C:neuronal cell body"/>
    <property type="evidence" value="ECO:0007669"/>
    <property type="project" value="TreeGrafter"/>
</dbReference>
<keyword evidence="11" id="KW-1185">Reference proteome</keyword>
<feature type="transmembrane region" description="Helical" evidence="8">
    <location>
        <begin position="234"/>
        <end position="253"/>
    </location>
</feature>
<feature type="compositionally biased region" description="Basic and acidic residues" evidence="7">
    <location>
        <begin position="460"/>
        <end position="475"/>
    </location>
</feature>
<dbReference type="Proteomes" id="UP001152798">
    <property type="component" value="Chromosome 2"/>
</dbReference>
<feature type="transmembrane region" description="Helical" evidence="8">
    <location>
        <begin position="12"/>
        <end position="33"/>
    </location>
</feature>
<gene>
    <name evidence="10" type="ORF">NEZAVI_LOCUS3628</name>
</gene>
<evidence type="ECO:0000256" key="1">
    <source>
        <dbReference type="ARBA" id="ARBA00004586"/>
    </source>
</evidence>
<dbReference type="EMBL" id="OV725078">
    <property type="protein sequence ID" value="CAH1392873.1"/>
    <property type="molecule type" value="Genomic_DNA"/>
</dbReference>
<keyword evidence="6 8" id="KW-0472">Membrane</keyword>
<dbReference type="GO" id="GO:0043005">
    <property type="term" value="C:neuron projection"/>
    <property type="evidence" value="ECO:0007669"/>
    <property type="project" value="TreeGrafter"/>
</dbReference>
<dbReference type="GO" id="GO:0034394">
    <property type="term" value="P:protein localization to cell surface"/>
    <property type="evidence" value="ECO:0007669"/>
    <property type="project" value="TreeGrafter"/>
</dbReference>
<protein>
    <recommendedName>
        <fullName evidence="9">Resistance to inhibitors of cholinesterase protein 3 N-terminal domain-containing protein</fullName>
    </recommendedName>
</protein>
<evidence type="ECO:0000259" key="9">
    <source>
        <dbReference type="Pfam" id="PF15361"/>
    </source>
</evidence>
<evidence type="ECO:0000313" key="11">
    <source>
        <dbReference type="Proteomes" id="UP001152798"/>
    </source>
</evidence>
<dbReference type="Pfam" id="PF15361">
    <property type="entry name" value="RIC3"/>
    <property type="match status" value="1"/>
</dbReference>
<keyword evidence="5 8" id="KW-1133">Transmembrane helix</keyword>
<evidence type="ECO:0000313" key="10">
    <source>
        <dbReference type="EMBL" id="CAH1392873.1"/>
    </source>
</evidence>
<evidence type="ECO:0000256" key="5">
    <source>
        <dbReference type="ARBA" id="ARBA00022989"/>
    </source>
</evidence>
<dbReference type="InterPro" id="IPR026160">
    <property type="entry name" value="Ric3"/>
</dbReference>
<feature type="region of interest" description="Disordered" evidence="7">
    <location>
        <begin position="338"/>
        <end position="372"/>
    </location>
</feature>
<keyword evidence="3 8" id="KW-0812">Transmembrane</keyword>
<feature type="domain" description="Resistance to inhibitors of cholinesterase protein 3 N-terminal" evidence="9">
    <location>
        <begin position="229"/>
        <end position="267"/>
    </location>
</feature>
<feature type="compositionally biased region" description="Polar residues" evidence="7">
    <location>
        <begin position="343"/>
        <end position="357"/>
    </location>
</feature>
<proteinExistence type="inferred from homology"/>
<dbReference type="OrthoDB" id="10070774at2759"/>
<accession>A0A9P0EAG1</accession>
<comment type="subcellular location">
    <subcellularLocation>
        <location evidence="1">Endoplasmic reticulum membrane</location>
    </subcellularLocation>
</comment>
<dbReference type="GO" id="GO:0045202">
    <property type="term" value="C:synapse"/>
    <property type="evidence" value="ECO:0007669"/>
    <property type="project" value="GOC"/>
</dbReference>
<dbReference type="PANTHER" id="PTHR21723:SF3">
    <property type="entry name" value="PROTEIN RIC-3"/>
    <property type="match status" value="1"/>
</dbReference>
<comment type="similarity">
    <text evidence="2">Belongs to the ric-3 family.</text>
</comment>
<dbReference type="GO" id="GO:0007271">
    <property type="term" value="P:synaptic transmission, cholinergic"/>
    <property type="evidence" value="ECO:0007669"/>
    <property type="project" value="TreeGrafter"/>
</dbReference>
<name>A0A9P0EAG1_NEZVI</name>
<feature type="region of interest" description="Disordered" evidence="7">
    <location>
        <begin position="385"/>
        <end position="407"/>
    </location>
</feature>
<evidence type="ECO:0000256" key="2">
    <source>
        <dbReference type="ARBA" id="ARBA00008538"/>
    </source>
</evidence>
<dbReference type="InterPro" id="IPR032763">
    <property type="entry name" value="RIC3_N"/>
</dbReference>
<organism evidence="10 11">
    <name type="scientific">Nezara viridula</name>
    <name type="common">Southern green stink bug</name>
    <name type="synonym">Cimex viridulus</name>
    <dbReference type="NCBI Taxonomy" id="85310"/>
    <lineage>
        <taxon>Eukaryota</taxon>
        <taxon>Metazoa</taxon>
        <taxon>Ecdysozoa</taxon>
        <taxon>Arthropoda</taxon>
        <taxon>Hexapoda</taxon>
        <taxon>Insecta</taxon>
        <taxon>Pterygota</taxon>
        <taxon>Neoptera</taxon>
        <taxon>Paraneoptera</taxon>
        <taxon>Hemiptera</taxon>
        <taxon>Heteroptera</taxon>
        <taxon>Panheteroptera</taxon>
        <taxon>Pentatomomorpha</taxon>
        <taxon>Pentatomoidea</taxon>
        <taxon>Pentatomidae</taxon>
        <taxon>Pentatominae</taxon>
        <taxon>Nezara</taxon>
    </lineage>
</organism>
<sequence length="542" mass="60189">MANDFSTGKSIFVLAIVAGCFAVLWPNVFYPMIQGSYSQKDLLSSAQGCCDVMFDSDVNAIKVMIEICEKILLRQVNFDSKLMFAFQQGKLTKGIVDQCQKTVFGSCGVDITQFLKDKVRLGRTYKQMLDEIRTHNSSLCLKQSFGASLGEIGLPRRIRVWGLDQPKHLKQERPPHLRPEFLHPALREKGRAIPHTHVVPKVSIQEGRTTPIPGIRPPMGGPGQVVPPPKTTSGTMGVVMPMYTIGIIVFFLYTMMKLLFKKSDASESLECFVADPDFHKTVFKENNHSCIQDISSIQEDGTKIGWRERDTIVTAISGLVEEVNRQIRSDQVLHSSIDKESETLVQGSTNSIPPDSLTSEDEIKEAEKGDDEKSVVKVLGMEMTESCEHGGKWSRPPTPLSRPSTPQNIFISGSLPSKSQLLVSDSLIETIPAQDDAVVLTGKVTLSLIGYSENNNGDGENTKCESNHNSESKEIGPKESILDYQTQELGDTIETRLIESNGHCCKTGDSKDFPEKKDQNDMTLQEKLNIKCYNTHENSKKD</sequence>
<keyword evidence="4" id="KW-0256">Endoplasmic reticulum</keyword>
<dbReference type="PANTHER" id="PTHR21723">
    <property type="entry name" value="RESISTANCE TO INHIBITORS OF CHOLINESTERASE PROTEIN 3 RIC3"/>
    <property type="match status" value="1"/>
</dbReference>